<comment type="similarity">
    <text evidence="2 6">Belongs to the FKBP-type PPIase family.</text>
</comment>
<evidence type="ECO:0000256" key="2">
    <source>
        <dbReference type="ARBA" id="ARBA00006577"/>
    </source>
</evidence>
<keyword evidence="3 5" id="KW-0697">Rotamase</keyword>
<dbReference type="Pfam" id="PF00254">
    <property type="entry name" value="FKBP_C"/>
    <property type="match status" value="1"/>
</dbReference>
<dbReference type="eggNOG" id="arCOG00980">
    <property type="taxonomic scope" value="Archaea"/>
</dbReference>
<comment type="catalytic activity">
    <reaction evidence="1 5 6">
        <text>[protein]-peptidylproline (omega=180) = [protein]-peptidylproline (omega=0)</text>
        <dbReference type="Rhea" id="RHEA:16237"/>
        <dbReference type="Rhea" id="RHEA-COMP:10747"/>
        <dbReference type="Rhea" id="RHEA-COMP:10748"/>
        <dbReference type="ChEBI" id="CHEBI:83833"/>
        <dbReference type="ChEBI" id="CHEBI:83834"/>
        <dbReference type="EC" id="5.2.1.8"/>
    </reaction>
</comment>
<dbReference type="GO" id="GO:0003755">
    <property type="term" value="F:peptidyl-prolyl cis-trans isomerase activity"/>
    <property type="evidence" value="ECO:0007669"/>
    <property type="project" value="UniProtKB-UniRule"/>
</dbReference>
<protein>
    <recommendedName>
        <fullName evidence="6">Peptidyl-prolyl cis-trans isomerase</fullName>
        <ecNumber evidence="6">5.2.1.8</ecNumber>
    </recommendedName>
</protein>
<proteinExistence type="inferred from homology"/>
<sequence>MAIKEGDFIRLSYTGSVGDRVFDTTREDEAKTAGIHSANAIYGPVTVCVGQKHVILGLDEELVGKKTGAEGTVTVPPEKAFGERDMKKIQSFPKNKFSEKPVRGMPVRLEEQGEGTVVDVIGNRVIVDFNAPLAGQTLTYSYKIEELVKEPLDQLRGLIRLYSGREMEIVMDGSKAVVTLPPGINYDRRWLLWRGRIIHEGFEFIRGISEIVLVESYKKPEKKEAKAEE</sequence>
<dbReference type="EMBL" id="CP003167">
    <property type="protein sequence ID" value="AGB02562.1"/>
    <property type="molecule type" value="Genomic_DNA"/>
</dbReference>
<dbReference type="InterPro" id="IPR001179">
    <property type="entry name" value="PPIase_FKBP_dom"/>
</dbReference>
<evidence type="ECO:0000259" key="7">
    <source>
        <dbReference type="PROSITE" id="PS50059"/>
    </source>
</evidence>
<dbReference type="GeneID" id="14307918"/>
<dbReference type="RefSeq" id="WP_015285525.1">
    <property type="nucleotide sequence ID" value="NC_019943.1"/>
</dbReference>
<keyword evidence="4 5" id="KW-0413">Isomerase</keyword>
<evidence type="ECO:0000256" key="3">
    <source>
        <dbReference type="ARBA" id="ARBA00023110"/>
    </source>
</evidence>
<dbReference type="FunCoup" id="L0HCV1">
    <property type="interactions" value="13"/>
</dbReference>
<dbReference type="EC" id="5.2.1.8" evidence="6"/>
<reference evidence="8 9" key="2">
    <citation type="journal article" date="2014" name="Genome Announc.">
        <title>Complete Genome Sequence of Methanoregula formicica SMSPT, a Mesophilic Hydrogenotrophic Methanogen Isolated from a Methanogenic Upflow Anaerobic Sludge Blanket Reactor.</title>
        <authorList>
            <person name="Yamamoto K."/>
            <person name="Tamaki H."/>
            <person name="Cadillo-Quiroz H."/>
            <person name="Imachi H."/>
            <person name="Kyrpides N."/>
            <person name="Woyke T."/>
            <person name="Goodwin L."/>
            <person name="Zinder S.H."/>
            <person name="Kamagata Y."/>
            <person name="Liu W.T."/>
        </authorList>
    </citation>
    <scope>NUCLEOTIDE SEQUENCE [LARGE SCALE GENOMIC DNA]</scope>
    <source>
        <strain evidence="9">DSM 22288 / NBRC 105244 / SMSP</strain>
    </source>
</reference>
<dbReference type="KEGG" id="mfo:Metfor_1529"/>
<dbReference type="OrthoDB" id="8615at2157"/>
<dbReference type="HOGENOM" id="CLU_073526_0_0_2"/>
<dbReference type="SUPFAM" id="SSF54534">
    <property type="entry name" value="FKBP-like"/>
    <property type="match status" value="1"/>
</dbReference>
<dbReference type="PROSITE" id="PS50059">
    <property type="entry name" value="FKBP_PPIASE"/>
    <property type="match status" value="1"/>
</dbReference>
<dbReference type="PANTHER" id="PTHR47861">
    <property type="entry name" value="FKBP-TYPE PEPTIDYL-PROLYL CIS-TRANS ISOMERASE SLYD"/>
    <property type="match status" value="1"/>
</dbReference>
<evidence type="ECO:0000256" key="4">
    <source>
        <dbReference type="ARBA" id="ARBA00023235"/>
    </source>
</evidence>
<gene>
    <name evidence="8" type="ordered locus">Metfor_1529</name>
</gene>
<dbReference type="Gene3D" id="3.30.70.2210">
    <property type="match status" value="1"/>
</dbReference>
<keyword evidence="9" id="KW-1185">Reference proteome</keyword>
<organism evidence="8 9">
    <name type="scientific">Methanoregula formicica (strain DSM 22288 / NBRC 105244 / SMSP)</name>
    <dbReference type="NCBI Taxonomy" id="593750"/>
    <lineage>
        <taxon>Archaea</taxon>
        <taxon>Methanobacteriati</taxon>
        <taxon>Methanobacteriota</taxon>
        <taxon>Stenosarchaea group</taxon>
        <taxon>Methanomicrobia</taxon>
        <taxon>Methanomicrobiales</taxon>
        <taxon>Methanoregulaceae</taxon>
        <taxon>Methanoregula</taxon>
    </lineage>
</organism>
<dbReference type="Gene3D" id="2.40.10.330">
    <property type="match status" value="1"/>
</dbReference>
<dbReference type="AlphaFoldDB" id="L0HCV1"/>
<accession>L0HCV1</accession>
<dbReference type="PANTHER" id="PTHR47861:SF2">
    <property type="entry name" value="LONG-TYPE PEPTIDYL-PROLYL CIS-TRANS ISOMERASE"/>
    <property type="match status" value="1"/>
</dbReference>
<reference evidence="9" key="1">
    <citation type="submission" date="2011-12" db="EMBL/GenBank/DDBJ databases">
        <title>Complete sequence of Methanoregula formicicum SMSP.</title>
        <authorList>
            <person name="Lucas S."/>
            <person name="Han J."/>
            <person name="Lapidus A."/>
            <person name="Cheng J.-F."/>
            <person name="Goodwin L."/>
            <person name="Pitluck S."/>
            <person name="Peters L."/>
            <person name="Ovchinnikova G."/>
            <person name="Teshima H."/>
            <person name="Detter J.C."/>
            <person name="Han C."/>
            <person name="Tapia R."/>
            <person name="Land M."/>
            <person name="Hauser L."/>
            <person name="Kyrpides N."/>
            <person name="Ivanova N."/>
            <person name="Pagani I."/>
            <person name="Imachi H."/>
            <person name="Tamaki H."/>
            <person name="Sekiguchi Y."/>
            <person name="Kamagata Y."/>
            <person name="Cadillo-Quiroz H."/>
            <person name="Zinder S."/>
            <person name="Liu W.-T."/>
            <person name="Woyke T."/>
        </authorList>
    </citation>
    <scope>NUCLEOTIDE SEQUENCE [LARGE SCALE GENOMIC DNA]</scope>
    <source>
        <strain evidence="9">DSM 22288 / NBRC 105244 / SMSP</strain>
    </source>
</reference>
<dbReference type="InParanoid" id="L0HCV1"/>
<evidence type="ECO:0000256" key="1">
    <source>
        <dbReference type="ARBA" id="ARBA00000971"/>
    </source>
</evidence>
<evidence type="ECO:0000256" key="6">
    <source>
        <dbReference type="RuleBase" id="RU003915"/>
    </source>
</evidence>
<dbReference type="InterPro" id="IPR048261">
    <property type="entry name" value="SlpA/SlyD-like_ins_sf"/>
</dbReference>
<dbReference type="InterPro" id="IPR046357">
    <property type="entry name" value="PPIase_dom_sf"/>
</dbReference>
<name>L0HCV1_METFS</name>
<dbReference type="Gene3D" id="3.10.50.40">
    <property type="match status" value="1"/>
</dbReference>
<dbReference type="Proteomes" id="UP000010824">
    <property type="component" value="Chromosome"/>
</dbReference>
<evidence type="ECO:0000313" key="9">
    <source>
        <dbReference type="Proteomes" id="UP000010824"/>
    </source>
</evidence>
<evidence type="ECO:0000313" key="8">
    <source>
        <dbReference type="EMBL" id="AGB02562.1"/>
    </source>
</evidence>
<dbReference type="STRING" id="593750.Metfor_1529"/>
<feature type="domain" description="PPIase FKBP-type" evidence="7">
    <location>
        <begin position="6"/>
        <end position="108"/>
    </location>
</feature>
<evidence type="ECO:0000256" key="5">
    <source>
        <dbReference type="PROSITE-ProRule" id="PRU00277"/>
    </source>
</evidence>